<keyword evidence="1" id="KW-0805">Transcription regulation</keyword>
<dbReference type="PRINTS" id="PR00598">
    <property type="entry name" value="HTHMARR"/>
</dbReference>
<dbReference type="EMBL" id="BARS01034895">
    <property type="protein sequence ID" value="GAG26958.1"/>
    <property type="molecule type" value="Genomic_DNA"/>
</dbReference>
<dbReference type="Pfam" id="PF01047">
    <property type="entry name" value="MarR"/>
    <property type="match status" value="1"/>
</dbReference>
<evidence type="ECO:0000256" key="3">
    <source>
        <dbReference type="ARBA" id="ARBA00023163"/>
    </source>
</evidence>
<dbReference type="PANTHER" id="PTHR42756">
    <property type="entry name" value="TRANSCRIPTIONAL REGULATOR, MARR"/>
    <property type="match status" value="1"/>
</dbReference>
<dbReference type="SUPFAM" id="SSF46785">
    <property type="entry name" value="Winged helix' DNA-binding domain"/>
    <property type="match status" value="1"/>
</dbReference>
<evidence type="ECO:0000259" key="4">
    <source>
        <dbReference type="PROSITE" id="PS50995"/>
    </source>
</evidence>
<comment type="caution">
    <text evidence="5">The sequence shown here is derived from an EMBL/GenBank/DDBJ whole genome shotgun (WGS) entry which is preliminary data.</text>
</comment>
<dbReference type="InterPro" id="IPR036390">
    <property type="entry name" value="WH_DNA-bd_sf"/>
</dbReference>
<dbReference type="SMART" id="SM00347">
    <property type="entry name" value="HTH_MARR"/>
    <property type="match status" value="1"/>
</dbReference>
<evidence type="ECO:0000256" key="2">
    <source>
        <dbReference type="ARBA" id="ARBA00023125"/>
    </source>
</evidence>
<dbReference type="InterPro" id="IPR000835">
    <property type="entry name" value="HTH_MarR-typ"/>
</dbReference>
<evidence type="ECO:0000256" key="1">
    <source>
        <dbReference type="ARBA" id="ARBA00023015"/>
    </source>
</evidence>
<keyword evidence="2" id="KW-0238">DNA-binding</keyword>
<protein>
    <recommendedName>
        <fullName evidence="4">HTH marR-type domain-containing protein</fullName>
    </recommendedName>
</protein>
<proteinExistence type="predicted"/>
<dbReference type="GO" id="GO:0003677">
    <property type="term" value="F:DNA binding"/>
    <property type="evidence" value="ECO:0007669"/>
    <property type="project" value="UniProtKB-KW"/>
</dbReference>
<dbReference type="Gene3D" id="1.10.10.10">
    <property type="entry name" value="Winged helix-like DNA-binding domain superfamily/Winged helix DNA-binding domain"/>
    <property type="match status" value="1"/>
</dbReference>
<dbReference type="PANTHER" id="PTHR42756:SF1">
    <property type="entry name" value="TRANSCRIPTIONAL REPRESSOR OF EMRAB OPERON"/>
    <property type="match status" value="1"/>
</dbReference>
<keyword evidence="3" id="KW-0804">Transcription</keyword>
<reference evidence="5" key="1">
    <citation type="journal article" date="2014" name="Front. Microbiol.">
        <title>High frequency of phylogenetically diverse reductive dehalogenase-homologous genes in deep subseafloor sedimentary metagenomes.</title>
        <authorList>
            <person name="Kawai M."/>
            <person name="Futagami T."/>
            <person name="Toyoda A."/>
            <person name="Takaki Y."/>
            <person name="Nishi S."/>
            <person name="Hori S."/>
            <person name="Arai W."/>
            <person name="Tsubouchi T."/>
            <person name="Morono Y."/>
            <person name="Uchiyama I."/>
            <person name="Ito T."/>
            <person name="Fujiyama A."/>
            <person name="Inagaki F."/>
            <person name="Takami H."/>
        </authorList>
    </citation>
    <scope>NUCLEOTIDE SEQUENCE</scope>
    <source>
        <strain evidence="5">Expedition CK06-06</strain>
    </source>
</reference>
<organism evidence="5">
    <name type="scientific">marine sediment metagenome</name>
    <dbReference type="NCBI Taxonomy" id="412755"/>
    <lineage>
        <taxon>unclassified sequences</taxon>
        <taxon>metagenomes</taxon>
        <taxon>ecological metagenomes</taxon>
    </lineage>
</organism>
<sequence>TTERVTCNVLSKKMGLSPSRGSRIVDGLVRKGYLLRTTNPEDRRSFVLSLSSKGAKIKDDIERERNNCEKRIREKLSTKEFNLIKEGLELVTKIFHQE</sequence>
<feature type="domain" description="HTH marR-type" evidence="4">
    <location>
        <begin position="1"/>
        <end position="93"/>
    </location>
</feature>
<name>X0WR31_9ZZZZ</name>
<dbReference type="AlphaFoldDB" id="X0WR31"/>
<dbReference type="PROSITE" id="PS50995">
    <property type="entry name" value="HTH_MARR_2"/>
    <property type="match status" value="1"/>
</dbReference>
<gene>
    <name evidence="5" type="ORF">S01H1_53852</name>
</gene>
<dbReference type="GO" id="GO:0003700">
    <property type="term" value="F:DNA-binding transcription factor activity"/>
    <property type="evidence" value="ECO:0007669"/>
    <property type="project" value="InterPro"/>
</dbReference>
<evidence type="ECO:0000313" key="5">
    <source>
        <dbReference type="EMBL" id="GAG26958.1"/>
    </source>
</evidence>
<dbReference type="InterPro" id="IPR036388">
    <property type="entry name" value="WH-like_DNA-bd_sf"/>
</dbReference>
<feature type="non-terminal residue" evidence="5">
    <location>
        <position position="1"/>
    </location>
</feature>
<accession>X0WR31</accession>